<sequence length="253" mass="28344">MVYNSLTEAPRNVKECIDWLIALKGKDGEKNLKALGDAIHKFLADKPVGFTELPALEKVKLISKEFLEQEGLKGQWSVSKLLGRFNKPMDKSKCTGFFKSQSVMYDSDLKNIIQTEDVDAEEIAGDLAHVVNGCEFFLQNVKVPDQYKSAYSSKATWESSCAQDPEACAVVFVGIAPMLYVGLHSLRRTSKIPFFWESSQDKERVGEILKVVGFKAPECRDSLAPSDVREALRGVGPHILDFIYDLSGFWAFY</sequence>
<evidence type="ECO:0000313" key="2">
    <source>
        <dbReference type="Proteomes" id="UP000236319"/>
    </source>
</evidence>
<name>A0A2H6KBD5_9APIC</name>
<dbReference type="Proteomes" id="UP000236319">
    <property type="component" value="Unassembled WGS sequence"/>
</dbReference>
<proteinExistence type="predicted"/>
<dbReference type="RefSeq" id="XP_028866540.1">
    <property type="nucleotide sequence ID" value="XM_029010707.1"/>
</dbReference>
<organism evidence="1 2">
    <name type="scientific">Babesia ovata</name>
    <dbReference type="NCBI Taxonomy" id="189622"/>
    <lineage>
        <taxon>Eukaryota</taxon>
        <taxon>Sar</taxon>
        <taxon>Alveolata</taxon>
        <taxon>Apicomplexa</taxon>
        <taxon>Aconoidasida</taxon>
        <taxon>Piroplasmida</taxon>
        <taxon>Babesiidae</taxon>
        <taxon>Babesia</taxon>
    </lineage>
</organism>
<accession>A0A2H6KBD5</accession>
<gene>
    <name evidence="1" type="ORF">BOVATA_017900</name>
</gene>
<dbReference type="GeneID" id="39874067"/>
<reference evidence="1 2" key="1">
    <citation type="journal article" date="2017" name="BMC Genomics">
        <title>Whole-genome assembly of Babesia ovata and comparative genomics between closely related pathogens.</title>
        <authorList>
            <person name="Yamagishi J."/>
            <person name="Asada M."/>
            <person name="Hakimi H."/>
            <person name="Tanaka T.Q."/>
            <person name="Sugimoto C."/>
            <person name="Kawazu S."/>
        </authorList>
    </citation>
    <scope>NUCLEOTIDE SEQUENCE [LARGE SCALE GENOMIC DNA]</scope>
    <source>
        <strain evidence="1 2">Miyake</strain>
    </source>
</reference>
<comment type="caution">
    <text evidence="1">The sequence shown here is derived from an EMBL/GenBank/DDBJ whole genome shotgun (WGS) entry which is preliminary data.</text>
</comment>
<evidence type="ECO:0000313" key="1">
    <source>
        <dbReference type="EMBL" id="GBE60297.1"/>
    </source>
</evidence>
<dbReference type="EMBL" id="BDSA01000002">
    <property type="protein sequence ID" value="GBE60297.1"/>
    <property type="molecule type" value="Genomic_DNA"/>
</dbReference>
<dbReference type="AlphaFoldDB" id="A0A2H6KBD5"/>
<keyword evidence="2" id="KW-1185">Reference proteome</keyword>
<dbReference type="OrthoDB" id="10659439at2759"/>
<dbReference type="VEuPathDB" id="PiroplasmaDB:BOVATA_017900"/>
<protein>
    <submittedName>
        <fullName evidence="1">Uncharacterized protein</fullName>
    </submittedName>
</protein>